<name>A0A7S0HZY6_9CRYP</name>
<gene>
    <name evidence="1" type="ORF">HPHI1048_LOCUS22874</name>
</gene>
<dbReference type="AlphaFoldDB" id="A0A7S0HZY6"/>
<proteinExistence type="predicted"/>
<dbReference type="EMBL" id="HBEO01033817">
    <property type="protein sequence ID" value="CAD8506963.1"/>
    <property type="molecule type" value="Transcribed_RNA"/>
</dbReference>
<protein>
    <submittedName>
        <fullName evidence="1">Uncharacterized protein</fullName>
    </submittedName>
</protein>
<evidence type="ECO:0000313" key="1">
    <source>
        <dbReference type="EMBL" id="CAD8506963.1"/>
    </source>
</evidence>
<sequence>MVVQFPAFATTQIRGVGSFPKTIMEGTVKPTAMNGTTRKLELGYTGIYSGCRPETCSRFEAPHPPLRNSVLGESWANLPVHTFFWKNTRTELINQIDHPHRGGRMDPRQDLTQMKQYSCFTISTAGKRKLQTQCHTSSSYHGLMFSVRAEHRPLRITKLHMACGDKPRRELYRVYVKKGMLFDGYMDASKWQEVAAGEAELPCSQNVYGLVPFPDEGVRIQPGEVMSLYVHCPYNQQGVCFRKFARSWPGYPRADAVTDGNKDLSVLVARATYSQTPFERLSKDGYAFAGIIEYDFIGTKSMFKTATAAMDQTKQ</sequence>
<organism evidence="1">
    <name type="scientific">Hanusia phi</name>
    <dbReference type="NCBI Taxonomy" id="3032"/>
    <lineage>
        <taxon>Eukaryota</taxon>
        <taxon>Cryptophyceae</taxon>
        <taxon>Pyrenomonadales</taxon>
        <taxon>Geminigeraceae</taxon>
        <taxon>Hanusia</taxon>
    </lineage>
</organism>
<accession>A0A7S0HZY6</accession>
<reference evidence="1" key="1">
    <citation type="submission" date="2021-01" db="EMBL/GenBank/DDBJ databases">
        <authorList>
            <person name="Corre E."/>
            <person name="Pelletier E."/>
            <person name="Niang G."/>
            <person name="Scheremetjew M."/>
            <person name="Finn R."/>
            <person name="Kale V."/>
            <person name="Holt S."/>
            <person name="Cochrane G."/>
            <person name="Meng A."/>
            <person name="Brown T."/>
            <person name="Cohen L."/>
        </authorList>
    </citation>
    <scope>NUCLEOTIDE SEQUENCE</scope>
    <source>
        <strain evidence="1">CCMP325</strain>
    </source>
</reference>